<dbReference type="Pfam" id="PF13360">
    <property type="entry name" value="PQQ_2"/>
    <property type="match status" value="2"/>
</dbReference>
<feature type="domain" description="Pyrrolo-quinoline quinone repeat" evidence="2">
    <location>
        <begin position="501"/>
        <end position="630"/>
    </location>
</feature>
<feature type="region of interest" description="Disordered" evidence="1">
    <location>
        <begin position="864"/>
        <end position="919"/>
    </location>
</feature>
<dbReference type="Proteomes" id="UP000198856">
    <property type="component" value="Unassembled WGS sequence"/>
</dbReference>
<dbReference type="NCBIfam" id="NF038145">
    <property type="entry name" value="Hvo_1808_fam"/>
    <property type="match status" value="1"/>
</dbReference>
<feature type="compositionally biased region" description="Polar residues" evidence="1">
    <location>
        <begin position="905"/>
        <end position="917"/>
    </location>
</feature>
<proteinExistence type="predicted"/>
<evidence type="ECO:0000313" key="4">
    <source>
        <dbReference type="Proteomes" id="UP000198856"/>
    </source>
</evidence>
<feature type="domain" description="Pyrrolo-quinoline quinone repeat" evidence="2">
    <location>
        <begin position="691"/>
        <end position="829"/>
    </location>
</feature>
<dbReference type="InterPro" id="IPR002372">
    <property type="entry name" value="PQQ_rpt_dom"/>
</dbReference>
<accession>A0A1G8YGG9</accession>
<gene>
    <name evidence="3" type="ORF">SAMN05216226_11491</name>
</gene>
<dbReference type="InterPro" id="IPR015943">
    <property type="entry name" value="WD40/YVTN_repeat-like_dom_sf"/>
</dbReference>
<feature type="compositionally biased region" description="Low complexity" evidence="1">
    <location>
        <begin position="864"/>
        <end position="873"/>
    </location>
</feature>
<dbReference type="PANTHER" id="PTHR34512">
    <property type="entry name" value="CELL SURFACE PROTEIN"/>
    <property type="match status" value="1"/>
</dbReference>
<keyword evidence="4" id="KW-1185">Reference proteome</keyword>
<dbReference type="SUPFAM" id="SSF50998">
    <property type="entry name" value="Quinoprotein alcohol dehydrogenase-like"/>
    <property type="match status" value="2"/>
</dbReference>
<dbReference type="STRING" id="890420.SAMN05216226_11491"/>
<reference evidence="3 4" key="1">
    <citation type="submission" date="2016-10" db="EMBL/GenBank/DDBJ databases">
        <authorList>
            <person name="de Groot N.N."/>
        </authorList>
    </citation>
    <scope>NUCLEOTIDE SEQUENCE [LARGE SCALE GENOMIC DNA]</scope>
    <source>
        <strain evidence="3 4">IBRC-M10015</strain>
    </source>
</reference>
<dbReference type="Gene3D" id="2.130.10.10">
    <property type="entry name" value="YVTN repeat-like/Quinoprotein amine dehydrogenase"/>
    <property type="match status" value="3"/>
</dbReference>
<evidence type="ECO:0000313" key="3">
    <source>
        <dbReference type="EMBL" id="SDK01836.1"/>
    </source>
</evidence>
<dbReference type="InterPro" id="IPR018391">
    <property type="entry name" value="PQQ_b-propeller_rpt"/>
</dbReference>
<sequence length="941" mass="101137">MDSVRWRRRASRLLALGLCLLAVCTGLALVAGPAVADDTAQANDTIPGTVVENDTADPESDRLGWENGVWANATLSITQSDGINETELDAVVARTMARVEAVRGIEFDRTPPVRILLPREQRAESEQLQYADVQRTRLNATYEALFLINETESAVDSKQALRGNGVNGYYSPETGNVTMVSPNSSVPQIREGVLAQELFHAQQDAQFDLPEVRTIEQRNARNGYVEGDANYVQDRYEQRCGETWTCYRPERESYPDLSGVDDGMMTLFRQPYQSGYAFVRDRHQESGWEAVDELYENPPESTEQVIHPEKYGADTPTNVRVRDRSSAAWQPLTVDGVQFTQSVGEAGLYVALLSPLQETAGRRAIIPLDNHRVGGLGDAVTRSYDHPATAGWDGDKLLPYTAAEGNATGYVYETAWDSPEDAREFHDAYRKLLAYHGAEPVVGKSDTYRIPESSGFADAIYLNRTGDRLRIVNAPSVDALSEIRAGAAPPASGPDGQWSHLLWKADLDADRLTDPVAVEGTVSVYDGDAIYGIDRDEGSLLWTKAVNESIVADVTAADGTIYAGTFDSTVLAVDATTGEQQWTSQVDDRMVTAPAVADGTTYVTTTAGTLYALNATTGEQRWRTQLNGTTRSIQVVGDTVLTRNLTTHFGVDTQTGTIEWSVPSSGRLLAPPVASDGTVYTGSFNRTRDTSSLSAVNPATGETRWREERNGSAPTRLVVTDEMVYANAFNTSDQSGQLLAIERASGKQRWTVEFERPVTATAVDNGTLYAGTAGGELRAIEGTTGDEKWTVDADGAVNAPLVVANETLYAGTKAGTLTALATTTGEQRWAVFADGLASISPTLVDGAVYARAAPSLYAVEMPATEGSTDTGAGDAAGDGGTDETSDETPAENSESTPDETEREPTATSPQDTQTASEDGSGFGIVAAVVALGLIAVARSRR</sequence>
<dbReference type="InterPro" id="IPR047792">
    <property type="entry name" value="Hvo_1808-like"/>
</dbReference>
<dbReference type="EMBL" id="FNFC01000014">
    <property type="protein sequence ID" value="SDK01836.1"/>
    <property type="molecule type" value="Genomic_DNA"/>
</dbReference>
<name>A0A1G8YGG9_9EURY</name>
<dbReference type="PANTHER" id="PTHR34512:SF30">
    <property type="entry name" value="OUTER MEMBRANE PROTEIN ASSEMBLY FACTOR BAMB"/>
    <property type="match status" value="1"/>
</dbReference>
<dbReference type="InterPro" id="IPR011047">
    <property type="entry name" value="Quinoprotein_ADH-like_sf"/>
</dbReference>
<organism evidence="3 4">
    <name type="scientific">Halovenus aranensis</name>
    <dbReference type="NCBI Taxonomy" id="890420"/>
    <lineage>
        <taxon>Archaea</taxon>
        <taxon>Methanobacteriati</taxon>
        <taxon>Methanobacteriota</taxon>
        <taxon>Stenosarchaea group</taxon>
        <taxon>Halobacteria</taxon>
        <taxon>Halobacteriales</taxon>
        <taxon>Haloarculaceae</taxon>
        <taxon>Halovenus</taxon>
    </lineage>
</organism>
<dbReference type="SMART" id="SM00564">
    <property type="entry name" value="PQQ"/>
    <property type="match status" value="7"/>
</dbReference>
<protein>
    <submittedName>
        <fullName evidence="3">Outer membrane protein assembly factor BamB, contains PQQ-like beta-propeller repeat</fullName>
    </submittedName>
</protein>
<evidence type="ECO:0000259" key="2">
    <source>
        <dbReference type="Pfam" id="PF13360"/>
    </source>
</evidence>
<feature type="compositionally biased region" description="Acidic residues" evidence="1">
    <location>
        <begin position="880"/>
        <end position="889"/>
    </location>
</feature>
<evidence type="ECO:0000256" key="1">
    <source>
        <dbReference type="SAM" id="MobiDB-lite"/>
    </source>
</evidence>
<dbReference type="AlphaFoldDB" id="A0A1G8YGG9"/>